<dbReference type="InterPro" id="IPR006909">
    <property type="entry name" value="Rad21/Rec8_C_eu"/>
</dbReference>
<comment type="caution">
    <text evidence="5">The sequence shown here is derived from an EMBL/GenBank/DDBJ whole genome shotgun (WGS) entry which is preliminary data.</text>
</comment>
<evidence type="ECO:0000313" key="6">
    <source>
        <dbReference type="Proteomes" id="UP001175271"/>
    </source>
</evidence>
<dbReference type="GO" id="GO:0008278">
    <property type="term" value="C:cohesin complex"/>
    <property type="evidence" value="ECO:0007669"/>
    <property type="project" value="InterPro"/>
</dbReference>
<dbReference type="InterPro" id="IPR039781">
    <property type="entry name" value="Rad21/Rec8-like"/>
</dbReference>
<comment type="subcellular location">
    <subcellularLocation>
        <location evidence="1">Nucleus</location>
    </subcellularLocation>
</comment>
<dbReference type="Pfam" id="PF04824">
    <property type="entry name" value="Rad21_Rec8"/>
    <property type="match status" value="1"/>
</dbReference>
<dbReference type="GO" id="GO:0005634">
    <property type="term" value="C:nucleus"/>
    <property type="evidence" value="ECO:0007669"/>
    <property type="project" value="UniProtKB-SubCell"/>
</dbReference>
<gene>
    <name evidence="5" type="ORF">QR680_006429</name>
</gene>
<dbReference type="GO" id="GO:0007062">
    <property type="term" value="P:sister chromatid cohesion"/>
    <property type="evidence" value="ECO:0007669"/>
    <property type="project" value="InterPro"/>
</dbReference>
<feature type="domain" description="Rad21/Rec8-like protein N-terminal" evidence="4">
    <location>
        <begin position="1"/>
        <end position="105"/>
    </location>
</feature>
<sequence>MFTAYWTLNKKSPLARIWLVAHMQKKLTKAMVSELNIKNAVDEVKKANGEQESGLRTTGYLLLGIVKIFEKKTSILLTDANDIVAMLKMAFKPSVQKIILQEDDKIRRDPTPRRVIEYDMDLEREEESSNGIRATERREITLREEDLFDFDDRPMSQRTIIASEVPLNGGELDFVDEPMPMDEVRLARASSLFGNEESWPADVEGRREGTARSITPLGQGLQLEELQAIQESPSFEDMFEHPRETSTMWASHTAAAANVSSLSIPSQRAFQEQPMEVEEPAPPAAFAPDISTFEPADGPTSFTLQPLNVSDLPVRQRARRRRRLVIDVEPLMSDEQLRNQIENYGDTMRPALDLAPPSRQLMRIKEAANIDQMINPGSRWLIGRTEQSIYTEHAVVAVEEGGEETVGSIAPLVEGLQLEELQTIQESPSFEDMFEHPRETSTMWASHTAAAADVSSLSIPSQRSFQEELMEVADVNSLSSIHTSADRAMSSAERKDFLGKVAVALKHSEEVSFSRFARKCDTKRTIARKFYGLLEAKKNREIGVRQEDAYSEIFIRGDVNLVSE</sequence>
<evidence type="ECO:0008006" key="7">
    <source>
        <dbReference type="Google" id="ProtNLM"/>
    </source>
</evidence>
<dbReference type="Proteomes" id="UP001175271">
    <property type="component" value="Unassembled WGS sequence"/>
</dbReference>
<keyword evidence="2" id="KW-0539">Nucleus</keyword>
<dbReference type="GO" id="GO:1990414">
    <property type="term" value="P:replication-born double-strand break repair via sister chromatid exchange"/>
    <property type="evidence" value="ECO:0007669"/>
    <property type="project" value="TreeGrafter"/>
</dbReference>
<dbReference type="PANTHER" id="PTHR12585">
    <property type="entry name" value="SCC1 / RAD21 FAMILY MEMBER"/>
    <property type="match status" value="1"/>
</dbReference>
<evidence type="ECO:0000259" key="3">
    <source>
        <dbReference type="Pfam" id="PF04824"/>
    </source>
</evidence>
<dbReference type="EMBL" id="JAUCMV010000003">
    <property type="protein sequence ID" value="KAK0412820.1"/>
    <property type="molecule type" value="Genomic_DNA"/>
</dbReference>
<dbReference type="Pfam" id="PF04825">
    <property type="entry name" value="Rad21_Rec8_N"/>
    <property type="match status" value="1"/>
</dbReference>
<dbReference type="AlphaFoldDB" id="A0AA39LXE7"/>
<proteinExistence type="predicted"/>
<feature type="domain" description="Rad21/Rec8-like protein C-terminal eukaryotic" evidence="3">
    <location>
        <begin position="509"/>
        <end position="556"/>
    </location>
</feature>
<dbReference type="InterPro" id="IPR023093">
    <property type="entry name" value="ScpA-like_C"/>
</dbReference>
<accession>A0AA39LXE7</accession>
<evidence type="ECO:0000259" key="4">
    <source>
        <dbReference type="Pfam" id="PF04825"/>
    </source>
</evidence>
<protein>
    <recommendedName>
        <fullName evidence="7">Rad21/Rec8-like protein N-terminal domain-containing protein</fullName>
    </recommendedName>
</protein>
<dbReference type="InterPro" id="IPR006910">
    <property type="entry name" value="Rad21_Rec8_N"/>
</dbReference>
<name>A0AA39LXE7_9BILA</name>
<dbReference type="Gene3D" id="1.10.10.580">
    <property type="entry name" value="Structural maintenance of chromosome 1. Chain E"/>
    <property type="match status" value="1"/>
</dbReference>
<reference evidence="5" key="1">
    <citation type="submission" date="2023-06" db="EMBL/GenBank/DDBJ databases">
        <title>Genomic analysis of the entomopathogenic nematode Steinernema hermaphroditum.</title>
        <authorList>
            <person name="Schwarz E.M."/>
            <person name="Heppert J.K."/>
            <person name="Baniya A."/>
            <person name="Schwartz H.T."/>
            <person name="Tan C.-H."/>
            <person name="Antoshechkin I."/>
            <person name="Sternberg P.W."/>
            <person name="Goodrich-Blair H."/>
            <person name="Dillman A.R."/>
        </authorList>
    </citation>
    <scope>NUCLEOTIDE SEQUENCE</scope>
    <source>
        <strain evidence="5">PS9179</strain>
        <tissue evidence="5">Whole animal</tissue>
    </source>
</reference>
<organism evidence="5 6">
    <name type="scientific">Steinernema hermaphroditum</name>
    <dbReference type="NCBI Taxonomy" id="289476"/>
    <lineage>
        <taxon>Eukaryota</taxon>
        <taxon>Metazoa</taxon>
        <taxon>Ecdysozoa</taxon>
        <taxon>Nematoda</taxon>
        <taxon>Chromadorea</taxon>
        <taxon>Rhabditida</taxon>
        <taxon>Tylenchina</taxon>
        <taxon>Panagrolaimomorpha</taxon>
        <taxon>Strongyloidoidea</taxon>
        <taxon>Steinernematidae</taxon>
        <taxon>Steinernema</taxon>
    </lineage>
</organism>
<dbReference type="PANTHER" id="PTHR12585:SF69">
    <property type="entry name" value="FI11703P"/>
    <property type="match status" value="1"/>
</dbReference>
<keyword evidence="6" id="KW-1185">Reference proteome</keyword>
<evidence type="ECO:0000313" key="5">
    <source>
        <dbReference type="EMBL" id="KAK0412820.1"/>
    </source>
</evidence>
<dbReference type="GO" id="GO:0003682">
    <property type="term" value="F:chromatin binding"/>
    <property type="evidence" value="ECO:0007669"/>
    <property type="project" value="TreeGrafter"/>
</dbReference>
<evidence type="ECO:0000256" key="2">
    <source>
        <dbReference type="ARBA" id="ARBA00023242"/>
    </source>
</evidence>
<evidence type="ECO:0000256" key="1">
    <source>
        <dbReference type="ARBA" id="ARBA00004123"/>
    </source>
</evidence>